<dbReference type="Pfam" id="PF25198">
    <property type="entry name" value="Spore_GerAC_N"/>
    <property type="match status" value="1"/>
</dbReference>
<comment type="caution">
    <text evidence="10">The sequence shown here is derived from an EMBL/GenBank/DDBJ whole genome shotgun (WGS) entry which is preliminary data.</text>
</comment>
<dbReference type="InterPro" id="IPR057336">
    <property type="entry name" value="GerAC_N"/>
</dbReference>
<evidence type="ECO:0000259" key="9">
    <source>
        <dbReference type="Pfam" id="PF25198"/>
    </source>
</evidence>
<keyword evidence="6" id="KW-0564">Palmitate</keyword>
<comment type="similarity">
    <text evidence="2">Belongs to the GerABKC lipoprotein family.</text>
</comment>
<dbReference type="InterPro" id="IPR046953">
    <property type="entry name" value="Spore_GerAC-like_C"/>
</dbReference>
<keyword evidence="5" id="KW-0472">Membrane</keyword>
<evidence type="ECO:0000256" key="3">
    <source>
        <dbReference type="ARBA" id="ARBA00022544"/>
    </source>
</evidence>
<comment type="subcellular location">
    <subcellularLocation>
        <location evidence="1">Membrane</location>
        <topology evidence="1">Lipid-anchor</topology>
    </subcellularLocation>
</comment>
<evidence type="ECO:0000256" key="5">
    <source>
        <dbReference type="ARBA" id="ARBA00023136"/>
    </source>
</evidence>
<evidence type="ECO:0000256" key="6">
    <source>
        <dbReference type="ARBA" id="ARBA00023139"/>
    </source>
</evidence>
<feature type="domain" description="Spore germination GerAC-like C-terminal" evidence="8">
    <location>
        <begin position="225"/>
        <end position="389"/>
    </location>
</feature>
<dbReference type="Proteomes" id="UP000256977">
    <property type="component" value="Unassembled WGS sequence"/>
</dbReference>
<dbReference type="Pfam" id="PF05504">
    <property type="entry name" value="Spore_GerAC"/>
    <property type="match status" value="1"/>
</dbReference>
<organism evidence="10 11">
    <name type="scientific">Cohnella phaseoli</name>
    <dbReference type="NCBI Taxonomy" id="456490"/>
    <lineage>
        <taxon>Bacteria</taxon>
        <taxon>Bacillati</taxon>
        <taxon>Bacillota</taxon>
        <taxon>Bacilli</taxon>
        <taxon>Bacillales</taxon>
        <taxon>Paenibacillaceae</taxon>
        <taxon>Cohnella</taxon>
    </lineage>
</organism>
<evidence type="ECO:0000313" key="11">
    <source>
        <dbReference type="Proteomes" id="UP000256977"/>
    </source>
</evidence>
<name>A0A3D9ICE8_9BACL</name>
<dbReference type="Gene3D" id="6.20.190.10">
    <property type="entry name" value="Nutrient germinant receptor protein C, domain 1"/>
    <property type="match status" value="1"/>
</dbReference>
<reference evidence="10 11" key="1">
    <citation type="submission" date="2018-07" db="EMBL/GenBank/DDBJ databases">
        <title>Genomic Encyclopedia of Type Strains, Phase III (KMG-III): the genomes of soil and plant-associated and newly described type strains.</title>
        <authorList>
            <person name="Whitman W."/>
        </authorList>
    </citation>
    <scope>NUCLEOTIDE SEQUENCE [LARGE SCALE GENOMIC DNA]</scope>
    <source>
        <strain evidence="10 11">CECT 7287</strain>
    </source>
</reference>
<dbReference type="RefSeq" id="WP_116064281.1">
    <property type="nucleotide sequence ID" value="NZ_QRDZ01000031.1"/>
</dbReference>
<feature type="domain" description="Spore germination protein N-terminal" evidence="9">
    <location>
        <begin position="25"/>
        <end position="198"/>
    </location>
</feature>
<keyword evidence="3" id="KW-0309">Germination</keyword>
<evidence type="ECO:0000256" key="1">
    <source>
        <dbReference type="ARBA" id="ARBA00004635"/>
    </source>
</evidence>
<evidence type="ECO:0000256" key="2">
    <source>
        <dbReference type="ARBA" id="ARBA00007886"/>
    </source>
</evidence>
<dbReference type="AlphaFoldDB" id="A0A3D9ICE8"/>
<dbReference type="InterPro" id="IPR008844">
    <property type="entry name" value="Spore_GerAC-like"/>
</dbReference>
<evidence type="ECO:0000256" key="4">
    <source>
        <dbReference type="ARBA" id="ARBA00022729"/>
    </source>
</evidence>
<dbReference type="GO" id="GO:0016020">
    <property type="term" value="C:membrane"/>
    <property type="evidence" value="ECO:0007669"/>
    <property type="project" value="UniProtKB-SubCell"/>
</dbReference>
<dbReference type="PROSITE" id="PS51257">
    <property type="entry name" value="PROKAR_LIPOPROTEIN"/>
    <property type="match status" value="1"/>
</dbReference>
<dbReference type="EMBL" id="QRDZ01000031">
    <property type="protein sequence ID" value="RED59454.1"/>
    <property type="molecule type" value="Genomic_DNA"/>
</dbReference>
<dbReference type="NCBIfam" id="TIGR02887">
    <property type="entry name" value="spore_ger_x_C"/>
    <property type="match status" value="1"/>
</dbReference>
<dbReference type="PANTHER" id="PTHR35789:SF1">
    <property type="entry name" value="SPORE GERMINATION PROTEIN B3"/>
    <property type="match status" value="1"/>
</dbReference>
<dbReference type="PANTHER" id="PTHR35789">
    <property type="entry name" value="SPORE GERMINATION PROTEIN B3"/>
    <property type="match status" value="1"/>
</dbReference>
<protein>
    <submittedName>
        <fullName evidence="10">Spore germination protein KC</fullName>
    </submittedName>
</protein>
<sequence length="401" mass="45768">MRLIRLFRMAAVVLVFALALSGCWNRRELNELSVVLAMGVDKVDDEYVVTLQSVDPTQMSRNRAANRSPVVTFTQRSETIFEALRKVTTKASRKMYVAHLRLLVFNEKAAREGINDIVDFFARDHEFRPDFYIAIAKDANAQELLELTTPTEILPAMELYKSLKVSQEAWAPTAAVNIIDFLQKITKTGVEPVLTGVTVIGDIKKGKTLGNVTRPKSFSEFKYVGIGVLKDDRLIGWLNESESKAYNYVTNNIKSTVGIVGCPDSDKKFNVEVILSRVNVLPSIRDGEPYAQVKMKTEANLAEVGCDVDLTKEEEFLKLQSAASEQLYDLLFDSITRVQRHYGADIFGFGEAFHRKHPRQWHQWKRDWDRYFKEMQVDISIDYKLRKIGKMINPLDKAEKE</sequence>
<keyword evidence="4" id="KW-0732">Signal</keyword>
<evidence type="ECO:0000313" key="10">
    <source>
        <dbReference type="EMBL" id="RED59454.1"/>
    </source>
</evidence>
<evidence type="ECO:0000259" key="8">
    <source>
        <dbReference type="Pfam" id="PF05504"/>
    </source>
</evidence>
<dbReference type="InterPro" id="IPR038501">
    <property type="entry name" value="Spore_GerAC_C_sf"/>
</dbReference>
<dbReference type="OrthoDB" id="9816067at2"/>
<dbReference type="Gene3D" id="3.30.300.210">
    <property type="entry name" value="Nutrient germinant receptor protein C, domain 3"/>
    <property type="match status" value="1"/>
</dbReference>
<keyword evidence="7" id="KW-0449">Lipoprotein</keyword>
<gene>
    <name evidence="10" type="ORF">DFP98_13148</name>
</gene>
<dbReference type="GO" id="GO:0009847">
    <property type="term" value="P:spore germination"/>
    <property type="evidence" value="ECO:0007669"/>
    <property type="project" value="InterPro"/>
</dbReference>
<keyword evidence="11" id="KW-1185">Reference proteome</keyword>
<proteinExistence type="inferred from homology"/>
<evidence type="ECO:0000256" key="7">
    <source>
        <dbReference type="ARBA" id="ARBA00023288"/>
    </source>
</evidence>
<accession>A0A3D9ICE8</accession>